<keyword evidence="3" id="KW-0479">Metal-binding</keyword>
<sequence length="692" mass="76240">MPVCTDCGGTVIEYDQAAGNGFCVKCGTVVEENTIVSEVAFGETSNGAAMVQGSFVGQGATHARMSGPYGNRGSNESREQTIANASKKIQSIANVLRLSEVVCLAATRLYTLAVEHKFTKGRKSMNVVAVCLYVACRQKETRNYMLIDFSDLLQVNVFELGHTYLQLVQTLNLRLPLVDPSHYISRFAALLEFGDETSKVATDAVRLVQRFDRDWMTRGRRPAGICGAALLLAARMNNFRRSVEEIVQVVKIADTTLKKRLDEFKATPSGALTLADFRNVWLEDEMDPPAFTKGKEREEAERLTAEARANGELPEEGEEEWTKKVKKANGKKGKKRKGKRKRGGSDDEEDEEAAADAEVTEETPARQAIDPSVLADSIVTDALDLPIAPPPMDENANIDPALLAQSIPGLPLLSLPTLSDPDVPKPTLTPLIPPPMNIIDERVSQALAEEVSVFLTGVQGLQLADALNEAEERRLAQMEVVDELLGLNEDELDRFILSEEEVKIKERVWVELNKDYLEALAAKGDQDESSTSKSRKRRKTNTKPRDASSAAGETTADSVRNLIKKNPKYSKRINYDALKDLFVDSGRPASITTPPVSYDDKDDDDAELYTIGMDDGIDGDKTDYPEGGLTVIVEEDTRPVALKPVQDEDGSRRKKGVMSMEELDDVDVDAEGESDEDKEDDIGWDDAYEQEV</sequence>
<keyword evidence="5" id="KW-0862">Zinc</keyword>
<feature type="compositionally biased region" description="Basic residues" evidence="12">
    <location>
        <begin position="324"/>
        <end position="342"/>
    </location>
</feature>
<dbReference type="InterPro" id="IPR036915">
    <property type="entry name" value="Cyclin-like_sf"/>
</dbReference>
<evidence type="ECO:0000256" key="6">
    <source>
        <dbReference type="ARBA" id="ARBA00023015"/>
    </source>
</evidence>
<dbReference type="GO" id="GO:0008270">
    <property type="term" value="F:zinc ion binding"/>
    <property type="evidence" value="ECO:0007669"/>
    <property type="project" value="UniProtKB-KW"/>
</dbReference>
<evidence type="ECO:0000313" key="14">
    <source>
        <dbReference type="EMBL" id="KAF5319604.1"/>
    </source>
</evidence>
<keyword evidence="4 11" id="KW-0863">Zinc-finger</keyword>
<keyword evidence="9" id="KW-0539">Nucleus</keyword>
<accession>A0A8H5F0W2</accession>
<evidence type="ECO:0000256" key="9">
    <source>
        <dbReference type="ARBA" id="ARBA00023242"/>
    </source>
</evidence>
<dbReference type="InterPro" id="IPR011665">
    <property type="entry name" value="BRF1_TBP-bd_dom"/>
</dbReference>
<dbReference type="Gene3D" id="1.20.5.650">
    <property type="entry name" value="Single helix bin"/>
    <property type="match status" value="1"/>
</dbReference>
<dbReference type="GO" id="GO:0070897">
    <property type="term" value="P:transcription preinitiation complex assembly"/>
    <property type="evidence" value="ECO:0007669"/>
    <property type="project" value="InterPro"/>
</dbReference>
<dbReference type="GO" id="GO:0001006">
    <property type="term" value="F:RNA polymerase III type 3 promoter sequence-specific DNA binding"/>
    <property type="evidence" value="ECO:0007669"/>
    <property type="project" value="TreeGrafter"/>
</dbReference>
<dbReference type="PANTHER" id="PTHR11618">
    <property type="entry name" value="TRANSCRIPTION INITIATION FACTOR IIB-RELATED"/>
    <property type="match status" value="1"/>
</dbReference>
<dbReference type="GO" id="GO:0006384">
    <property type="term" value="P:transcription initiation at RNA polymerase III promoter"/>
    <property type="evidence" value="ECO:0007669"/>
    <property type="project" value="UniProtKB-ARBA"/>
</dbReference>
<dbReference type="Gene3D" id="2.20.25.10">
    <property type="match status" value="1"/>
</dbReference>
<evidence type="ECO:0000256" key="12">
    <source>
        <dbReference type="SAM" id="MobiDB-lite"/>
    </source>
</evidence>
<evidence type="ECO:0000256" key="11">
    <source>
        <dbReference type="PROSITE-ProRule" id="PRU00469"/>
    </source>
</evidence>
<evidence type="ECO:0000256" key="7">
    <source>
        <dbReference type="ARBA" id="ARBA00023159"/>
    </source>
</evidence>
<dbReference type="PROSITE" id="PS51134">
    <property type="entry name" value="ZF_TFIIB"/>
    <property type="match status" value="1"/>
</dbReference>
<dbReference type="FunFam" id="1.10.472.10:FF:000002">
    <property type="entry name" value="Transcription factor IIIB 90 kDa subunit"/>
    <property type="match status" value="1"/>
</dbReference>
<dbReference type="GO" id="GO:0005634">
    <property type="term" value="C:nucleus"/>
    <property type="evidence" value="ECO:0007669"/>
    <property type="project" value="UniProtKB-SubCell"/>
</dbReference>
<dbReference type="GO" id="GO:0000126">
    <property type="term" value="C:transcription factor TFIIIB complex"/>
    <property type="evidence" value="ECO:0007669"/>
    <property type="project" value="TreeGrafter"/>
</dbReference>
<dbReference type="GO" id="GO:0097550">
    <property type="term" value="C:transcription preinitiation complex"/>
    <property type="evidence" value="ECO:0007669"/>
    <property type="project" value="TreeGrafter"/>
</dbReference>
<dbReference type="InterPro" id="IPR000812">
    <property type="entry name" value="TFIIB"/>
</dbReference>
<dbReference type="SUPFAM" id="SSF57783">
    <property type="entry name" value="Zinc beta-ribbon"/>
    <property type="match status" value="1"/>
</dbReference>
<evidence type="ECO:0000256" key="8">
    <source>
        <dbReference type="ARBA" id="ARBA00023163"/>
    </source>
</evidence>
<comment type="caution">
    <text evidence="14">The sequence shown here is derived from an EMBL/GenBank/DDBJ whole genome shotgun (WGS) entry which is preliminary data.</text>
</comment>
<evidence type="ECO:0000256" key="3">
    <source>
        <dbReference type="ARBA" id="ARBA00022723"/>
    </source>
</evidence>
<evidence type="ECO:0000259" key="13">
    <source>
        <dbReference type="PROSITE" id="PS51134"/>
    </source>
</evidence>
<dbReference type="Gene3D" id="1.10.472.10">
    <property type="entry name" value="Cyclin-like"/>
    <property type="match status" value="2"/>
</dbReference>
<feature type="compositionally biased region" description="Basic and acidic residues" evidence="12">
    <location>
        <begin position="293"/>
        <end position="305"/>
    </location>
</feature>
<feature type="region of interest" description="Disordered" evidence="12">
    <location>
        <begin position="522"/>
        <end position="559"/>
    </location>
</feature>
<feature type="compositionally biased region" description="Acidic residues" evidence="12">
    <location>
        <begin position="346"/>
        <end position="361"/>
    </location>
</feature>
<evidence type="ECO:0000313" key="15">
    <source>
        <dbReference type="Proteomes" id="UP000567179"/>
    </source>
</evidence>
<dbReference type="AlphaFoldDB" id="A0A8H5F0W2"/>
<dbReference type="CDD" id="cd20553">
    <property type="entry name" value="CYCLIN_TFIIIB90_rpt1"/>
    <property type="match status" value="1"/>
</dbReference>
<keyword evidence="6" id="KW-0805">Transcription regulation</keyword>
<feature type="compositionally biased region" description="Basic residues" evidence="12">
    <location>
        <begin position="533"/>
        <end position="542"/>
    </location>
</feature>
<gene>
    <name evidence="14" type="ORF">D9619_008355</name>
</gene>
<organism evidence="14 15">
    <name type="scientific">Psilocybe cf. subviscida</name>
    <dbReference type="NCBI Taxonomy" id="2480587"/>
    <lineage>
        <taxon>Eukaryota</taxon>
        <taxon>Fungi</taxon>
        <taxon>Dikarya</taxon>
        <taxon>Basidiomycota</taxon>
        <taxon>Agaricomycotina</taxon>
        <taxon>Agaricomycetes</taxon>
        <taxon>Agaricomycetidae</taxon>
        <taxon>Agaricales</taxon>
        <taxon>Agaricineae</taxon>
        <taxon>Strophariaceae</taxon>
        <taxon>Psilocybe</taxon>
    </lineage>
</organism>
<reference evidence="14 15" key="1">
    <citation type="journal article" date="2020" name="ISME J.">
        <title>Uncovering the hidden diversity of litter-decomposition mechanisms in mushroom-forming fungi.</title>
        <authorList>
            <person name="Floudas D."/>
            <person name="Bentzer J."/>
            <person name="Ahren D."/>
            <person name="Johansson T."/>
            <person name="Persson P."/>
            <person name="Tunlid A."/>
        </authorList>
    </citation>
    <scope>NUCLEOTIDE SEQUENCE [LARGE SCALE GENOMIC DNA]</scope>
    <source>
        <strain evidence="14 15">CBS 101986</strain>
    </source>
</reference>
<evidence type="ECO:0000256" key="4">
    <source>
        <dbReference type="ARBA" id="ARBA00022771"/>
    </source>
</evidence>
<dbReference type="Proteomes" id="UP000567179">
    <property type="component" value="Unassembled WGS sequence"/>
</dbReference>
<dbReference type="SMART" id="SM00385">
    <property type="entry name" value="CYCLIN"/>
    <property type="match status" value="2"/>
</dbReference>
<proteinExistence type="inferred from homology"/>
<dbReference type="InterPro" id="IPR013763">
    <property type="entry name" value="Cyclin-like_dom"/>
</dbReference>
<evidence type="ECO:0000256" key="10">
    <source>
        <dbReference type="ARBA" id="ARBA00031009"/>
    </source>
</evidence>
<name>A0A8H5F0W2_9AGAR</name>
<comment type="subcellular location">
    <subcellularLocation>
        <location evidence="1">Nucleus</location>
    </subcellularLocation>
</comment>
<feature type="region of interest" description="Disordered" evidence="12">
    <location>
        <begin position="640"/>
        <end position="692"/>
    </location>
</feature>
<evidence type="ECO:0000256" key="2">
    <source>
        <dbReference type="ARBA" id="ARBA00010857"/>
    </source>
</evidence>
<dbReference type="GO" id="GO:0017025">
    <property type="term" value="F:TBP-class protein binding"/>
    <property type="evidence" value="ECO:0007669"/>
    <property type="project" value="InterPro"/>
</dbReference>
<dbReference type="PRINTS" id="PR00685">
    <property type="entry name" value="TIFACTORIIB"/>
</dbReference>
<dbReference type="InterPro" id="IPR013150">
    <property type="entry name" value="TFIIB_cyclin"/>
</dbReference>
<comment type="similarity">
    <text evidence="2">Belongs to the TFIIB family.</text>
</comment>
<keyword evidence="8" id="KW-0804">Transcription</keyword>
<dbReference type="Pfam" id="PF00382">
    <property type="entry name" value="TFIIB"/>
    <property type="match status" value="2"/>
</dbReference>
<evidence type="ECO:0000256" key="1">
    <source>
        <dbReference type="ARBA" id="ARBA00004123"/>
    </source>
</evidence>
<feature type="region of interest" description="Disordered" evidence="12">
    <location>
        <begin position="288"/>
        <end position="373"/>
    </location>
</feature>
<feature type="compositionally biased region" description="Acidic residues" evidence="12">
    <location>
        <begin position="661"/>
        <end position="692"/>
    </location>
</feature>
<dbReference type="GO" id="GO:0000995">
    <property type="term" value="F:RNA polymerase III general transcription initiation factor activity"/>
    <property type="evidence" value="ECO:0007669"/>
    <property type="project" value="TreeGrafter"/>
</dbReference>
<dbReference type="Pfam" id="PF07741">
    <property type="entry name" value="BRF1"/>
    <property type="match status" value="1"/>
</dbReference>
<dbReference type="PANTHER" id="PTHR11618:SF4">
    <property type="entry name" value="TRANSCRIPTION FACTOR IIIB 90 KDA SUBUNIT"/>
    <property type="match status" value="1"/>
</dbReference>
<evidence type="ECO:0000256" key="5">
    <source>
        <dbReference type="ARBA" id="ARBA00022833"/>
    </source>
</evidence>
<keyword evidence="15" id="KW-1185">Reference proteome</keyword>
<protein>
    <recommendedName>
        <fullName evidence="10">B-related factor 1</fullName>
    </recommendedName>
</protein>
<dbReference type="EMBL" id="JAACJJ010000029">
    <property type="protein sequence ID" value="KAF5319604.1"/>
    <property type="molecule type" value="Genomic_DNA"/>
</dbReference>
<dbReference type="SUPFAM" id="SSF47954">
    <property type="entry name" value="Cyclin-like"/>
    <property type="match status" value="2"/>
</dbReference>
<feature type="domain" description="TFIIB-type" evidence="13">
    <location>
        <begin position="1"/>
        <end position="31"/>
    </location>
</feature>
<dbReference type="InterPro" id="IPR013137">
    <property type="entry name" value="Znf_TFIIB"/>
</dbReference>
<dbReference type="Pfam" id="PF08271">
    <property type="entry name" value="Zn_Ribbon_TF"/>
    <property type="match status" value="1"/>
</dbReference>
<dbReference type="OrthoDB" id="511529at2759"/>
<keyword evidence="7" id="KW-0010">Activator</keyword>
<dbReference type="FunFam" id="1.10.472.10:FF:000007">
    <property type="entry name" value="Transcription factor IIIB 90 kDa subunit"/>
    <property type="match status" value="1"/>
</dbReference>
<dbReference type="CDD" id="cd20554">
    <property type="entry name" value="CYCLIN_TFIIIB90_rpt2"/>
    <property type="match status" value="1"/>
</dbReference>